<dbReference type="AlphaFoldDB" id="A0A843WSU3"/>
<accession>A0A843WSU3</accession>
<protein>
    <submittedName>
        <fullName evidence="1">Uncharacterized protein</fullName>
    </submittedName>
</protein>
<sequence length="90" mass="9907">MLQYLSTADGHLSTVISGVSKPLHEMCFRVALELWVLFWKGISVDTTWASVNTLSQNSPDDVLGRPLVSTLLGLVSTHCPRLARRGLVRS</sequence>
<proteinExistence type="predicted"/>
<reference evidence="1" key="1">
    <citation type="submission" date="2017-07" db="EMBL/GenBank/DDBJ databases">
        <title>Taro Niue Genome Assembly and Annotation.</title>
        <authorList>
            <person name="Atibalentja N."/>
            <person name="Keating K."/>
            <person name="Fields C.J."/>
        </authorList>
    </citation>
    <scope>NUCLEOTIDE SEQUENCE</scope>
    <source>
        <strain evidence="1">Niue_2</strain>
        <tissue evidence="1">Leaf</tissue>
    </source>
</reference>
<evidence type="ECO:0000313" key="2">
    <source>
        <dbReference type="Proteomes" id="UP000652761"/>
    </source>
</evidence>
<keyword evidence="2" id="KW-1185">Reference proteome</keyword>
<comment type="caution">
    <text evidence="1">The sequence shown here is derived from an EMBL/GenBank/DDBJ whole genome shotgun (WGS) entry which is preliminary data.</text>
</comment>
<gene>
    <name evidence="1" type="ORF">Taro_044000</name>
</gene>
<name>A0A843WSU3_COLES</name>
<evidence type="ECO:0000313" key="1">
    <source>
        <dbReference type="EMBL" id="MQM11097.1"/>
    </source>
</evidence>
<organism evidence="1 2">
    <name type="scientific">Colocasia esculenta</name>
    <name type="common">Wild taro</name>
    <name type="synonym">Arum esculentum</name>
    <dbReference type="NCBI Taxonomy" id="4460"/>
    <lineage>
        <taxon>Eukaryota</taxon>
        <taxon>Viridiplantae</taxon>
        <taxon>Streptophyta</taxon>
        <taxon>Embryophyta</taxon>
        <taxon>Tracheophyta</taxon>
        <taxon>Spermatophyta</taxon>
        <taxon>Magnoliopsida</taxon>
        <taxon>Liliopsida</taxon>
        <taxon>Araceae</taxon>
        <taxon>Aroideae</taxon>
        <taxon>Colocasieae</taxon>
        <taxon>Colocasia</taxon>
    </lineage>
</organism>
<dbReference type="EMBL" id="NMUH01004866">
    <property type="protein sequence ID" value="MQM11097.1"/>
    <property type="molecule type" value="Genomic_DNA"/>
</dbReference>
<dbReference type="Proteomes" id="UP000652761">
    <property type="component" value="Unassembled WGS sequence"/>
</dbReference>